<evidence type="ECO:0000313" key="2">
    <source>
        <dbReference type="Proteomes" id="UP000821845"/>
    </source>
</evidence>
<keyword evidence="2" id="KW-1185">Reference proteome</keyword>
<comment type="caution">
    <text evidence="1">The sequence shown here is derived from an EMBL/GenBank/DDBJ whole genome shotgun (WGS) entry which is preliminary data.</text>
</comment>
<sequence length="662" mass="73758">MCISSFANGGSEVAALDARSLSDAQGDSDENADPDDTYGFEENALSSDSDQAADSPCDDAGMSDGHSDTDHEQDEDEFCRLFSDERLPNSDLNVREAMIILMAYSTSAGLNWTNMEKLVGVINLLLGKQILPTSKHLLRKTWKVWLAGTVKRHYYCKECGSIVPNPSEKDFVCPECTASNPPENHFAMIDARKQMEVLLSSSSVAKGLLAALQKKQSRAHDTDLTDITDGRLYKNKMKEASWCDLTLTFNVDGARAFKCSKSSLWPIQCVVNELPLTLRWSNMLLCGLYFGKGHPKMAPFLDLFIENVNKVGAIKWECNGLKLSSKVSVVCCCVDAPARAAVLNMKQFNGYYGCSFCHHKGVYLSGSLKYPLSEDGPEPEPRTDATFRRDMEISLELGEPSHGIKGFSPLSRLPGFDLVWSVCPDYMHNVLEGVAKHLADTWFGSPGSPSYIGQPGNVRKLDHRLANLKPPRWFTRLPRSIQERCLWKASEWKWWILFYAAPCLGGILARPYHSHMCLLSSALYLLLKDRISRDEVGDAMDKLSDFVLKMEPLYGTGSMSFNVHQLLHLPKSVAELGPLWSHSAFVFESGNGTLLKLISDANGVPSQVSERFVMKLQLKKLVNTLELSTGSQREVVLTFMEQHPQLAQKAGELQHGFTIEYR</sequence>
<gene>
    <name evidence="1" type="ORF">HPB50_023005</name>
</gene>
<dbReference type="Proteomes" id="UP000821845">
    <property type="component" value="Chromosome 2"/>
</dbReference>
<protein>
    <submittedName>
        <fullName evidence="1">Uncharacterized protein</fullName>
    </submittedName>
</protein>
<proteinExistence type="predicted"/>
<organism evidence="1 2">
    <name type="scientific">Hyalomma asiaticum</name>
    <name type="common">Tick</name>
    <dbReference type="NCBI Taxonomy" id="266040"/>
    <lineage>
        <taxon>Eukaryota</taxon>
        <taxon>Metazoa</taxon>
        <taxon>Ecdysozoa</taxon>
        <taxon>Arthropoda</taxon>
        <taxon>Chelicerata</taxon>
        <taxon>Arachnida</taxon>
        <taxon>Acari</taxon>
        <taxon>Parasitiformes</taxon>
        <taxon>Ixodida</taxon>
        <taxon>Ixodoidea</taxon>
        <taxon>Ixodidae</taxon>
        <taxon>Hyalomminae</taxon>
        <taxon>Hyalomma</taxon>
    </lineage>
</organism>
<accession>A0ACB7SZE9</accession>
<evidence type="ECO:0000313" key="1">
    <source>
        <dbReference type="EMBL" id="KAH6939975.1"/>
    </source>
</evidence>
<name>A0ACB7SZE9_HYAAI</name>
<reference evidence="1" key="1">
    <citation type="submission" date="2020-05" db="EMBL/GenBank/DDBJ databases">
        <title>Large-scale comparative analyses of tick genomes elucidate their genetic diversity and vector capacities.</title>
        <authorList>
            <person name="Jia N."/>
            <person name="Wang J."/>
            <person name="Shi W."/>
            <person name="Du L."/>
            <person name="Sun Y."/>
            <person name="Zhan W."/>
            <person name="Jiang J."/>
            <person name="Wang Q."/>
            <person name="Zhang B."/>
            <person name="Ji P."/>
            <person name="Sakyi L.B."/>
            <person name="Cui X."/>
            <person name="Yuan T."/>
            <person name="Jiang B."/>
            <person name="Yang W."/>
            <person name="Lam T.T.-Y."/>
            <person name="Chang Q."/>
            <person name="Ding S."/>
            <person name="Wang X."/>
            <person name="Zhu J."/>
            <person name="Ruan X."/>
            <person name="Zhao L."/>
            <person name="Wei J."/>
            <person name="Que T."/>
            <person name="Du C."/>
            <person name="Cheng J."/>
            <person name="Dai P."/>
            <person name="Han X."/>
            <person name="Huang E."/>
            <person name="Gao Y."/>
            <person name="Liu J."/>
            <person name="Shao H."/>
            <person name="Ye R."/>
            <person name="Li L."/>
            <person name="Wei W."/>
            <person name="Wang X."/>
            <person name="Wang C."/>
            <person name="Yang T."/>
            <person name="Huo Q."/>
            <person name="Li W."/>
            <person name="Guo W."/>
            <person name="Chen H."/>
            <person name="Zhou L."/>
            <person name="Ni X."/>
            <person name="Tian J."/>
            <person name="Zhou Y."/>
            <person name="Sheng Y."/>
            <person name="Liu T."/>
            <person name="Pan Y."/>
            <person name="Xia L."/>
            <person name="Li J."/>
            <person name="Zhao F."/>
            <person name="Cao W."/>
        </authorList>
    </citation>
    <scope>NUCLEOTIDE SEQUENCE</scope>
    <source>
        <strain evidence="1">Hyas-2018</strain>
    </source>
</reference>
<dbReference type="EMBL" id="CM023482">
    <property type="protein sequence ID" value="KAH6939975.1"/>
    <property type="molecule type" value="Genomic_DNA"/>
</dbReference>